<name>A0AAV2KHU0_KNICA</name>
<dbReference type="PANTHER" id="PTHR10511">
    <property type="entry name" value="GRANULOCYTE COLONY-STIMULATING FACTOR"/>
    <property type="match status" value="1"/>
</dbReference>
<feature type="region of interest" description="Disordered" evidence="1">
    <location>
        <begin position="159"/>
        <end position="180"/>
    </location>
</feature>
<dbReference type="PANTHER" id="PTHR10511:SF2">
    <property type="entry name" value="GRANULOCYTE COLONY-STIMULATING FACTOR"/>
    <property type="match status" value="1"/>
</dbReference>
<proteinExistence type="predicted"/>
<keyword evidence="4" id="KW-1185">Reference proteome</keyword>
<evidence type="ECO:0000313" key="3">
    <source>
        <dbReference type="EMBL" id="CAL1589154.1"/>
    </source>
</evidence>
<sequence length="466" mass="50866">MSTSTVVAFVLLLSLADSAPLPSDPASLLASPQIWLRAQAVVQKILLCLPQLHAKTVSASQLSYEGPTHQLHLMAAQLQVPTPPLLQPLSATFTAGDSVRRMWEGLVQQQRIVGDLSTRLSVLSDLHADLRDLGSQVATSSASSSELHINHNRTPQLSTLAAGNRANQTTPVDRTDSNTRQDENAYAQAGTVRVHVNPAEPAARAAEPPVCKTRTPPRLLRIHREAFAARAAERNPPPPRYTHTHYTPPTPGPVPKPPLLYSARVTAACAAEQRRRERKEERGGRGGVSTTDSASAPGGREARVQTHILSPTSHSAFRPIPVLRSPTRHPSSLYPRPTHAAQLRGTVLHDACSQRPLTGRSSFAPRSRRFRFAPRSRRFRFAPLRTRCLCVPRLVRCPVRSKACVPGLGADGAVWPQQQQRVHDRRERAWTWSAHGGGRGRGDAAEKRGRQRACAPLPPSMRGACL</sequence>
<keyword evidence="2" id="KW-0732">Signal</keyword>
<gene>
    <name evidence="3" type="ORF">KC01_LOCUS18818</name>
</gene>
<dbReference type="AlphaFoldDB" id="A0AAV2KHU0"/>
<feature type="compositionally biased region" description="Basic and acidic residues" evidence="1">
    <location>
        <begin position="272"/>
        <end position="284"/>
    </location>
</feature>
<evidence type="ECO:0000256" key="1">
    <source>
        <dbReference type="SAM" id="MobiDB-lite"/>
    </source>
</evidence>
<protein>
    <submittedName>
        <fullName evidence="3">Uncharacterized protein</fullName>
    </submittedName>
</protein>
<evidence type="ECO:0000256" key="2">
    <source>
        <dbReference type="SAM" id="SignalP"/>
    </source>
</evidence>
<dbReference type="GO" id="GO:0045639">
    <property type="term" value="P:positive regulation of myeloid cell differentiation"/>
    <property type="evidence" value="ECO:0007669"/>
    <property type="project" value="InterPro"/>
</dbReference>
<feature type="signal peptide" evidence="2">
    <location>
        <begin position="1"/>
        <end position="18"/>
    </location>
</feature>
<feature type="region of interest" description="Disordered" evidence="1">
    <location>
        <begin position="269"/>
        <end position="301"/>
    </location>
</feature>
<dbReference type="EMBL" id="OZ035840">
    <property type="protein sequence ID" value="CAL1589154.1"/>
    <property type="molecule type" value="Genomic_DNA"/>
</dbReference>
<dbReference type="Proteomes" id="UP001497482">
    <property type="component" value="Chromosome 18"/>
</dbReference>
<dbReference type="InterPro" id="IPR040117">
    <property type="entry name" value="GCSF/MGF"/>
</dbReference>
<accession>A0AAV2KHU0</accession>
<dbReference type="Gene3D" id="1.20.1250.10">
    <property type="match status" value="1"/>
</dbReference>
<dbReference type="InterPro" id="IPR009079">
    <property type="entry name" value="4_helix_cytokine-like_core"/>
</dbReference>
<feature type="chain" id="PRO_5043987984" evidence="2">
    <location>
        <begin position="19"/>
        <end position="466"/>
    </location>
</feature>
<reference evidence="3 4" key="1">
    <citation type="submission" date="2024-04" db="EMBL/GenBank/DDBJ databases">
        <authorList>
            <person name="Waldvogel A.-M."/>
            <person name="Schoenle A."/>
        </authorList>
    </citation>
    <scope>NUCLEOTIDE SEQUENCE [LARGE SCALE GENOMIC DNA]</scope>
</reference>
<organism evidence="3 4">
    <name type="scientific">Knipowitschia caucasica</name>
    <name type="common">Caucasian dwarf goby</name>
    <name type="synonym">Pomatoschistus caucasicus</name>
    <dbReference type="NCBI Taxonomy" id="637954"/>
    <lineage>
        <taxon>Eukaryota</taxon>
        <taxon>Metazoa</taxon>
        <taxon>Chordata</taxon>
        <taxon>Craniata</taxon>
        <taxon>Vertebrata</taxon>
        <taxon>Euteleostomi</taxon>
        <taxon>Actinopterygii</taxon>
        <taxon>Neopterygii</taxon>
        <taxon>Teleostei</taxon>
        <taxon>Neoteleostei</taxon>
        <taxon>Acanthomorphata</taxon>
        <taxon>Gobiaria</taxon>
        <taxon>Gobiiformes</taxon>
        <taxon>Gobioidei</taxon>
        <taxon>Gobiidae</taxon>
        <taxon>Gobiinae</taxon>
        <taxon>Knipowitschia</taxon>
    </lineage>
</organism>
<evidence type="ECO:0000313" key="4">
    <source>
        <dbReference type="Proteomes" id="UP001497482"/>
    </source>
</evidence>
<feature type="compositionally biased region" description="Polar residues" evidence="1">
    <location>
        <begin position="159"/>
        <end position="172"/>
    </location>
</feature>
<dbReference type="GO" id="GO:0005125">
    <property type="term" value="F:cytokine activity"/>
    <property type="evidence" value="ECO:0007669"/>
    <property type="project" value="InterPro"/>
</dbReference>
<feature type="region of interest" description="Disordered" evidence="1">
    <location>
        <begin position="232"/>
        <end position="255"/>
    </location>
</feature>